<name>A0A934RVK2_9BACT</name>
<dbReference type="Pfam" id="PF07589">
    <property type="entry name" value="PEP-CTERM"/>
    <property type="match status" value="1"/>
</dbReference>
<accession>A0A934RVK2</accession>
<evidence type="ECO:0000259" key="2">
    <source>
        <dbReference type="Pfam" id="PF07589"/>
    </source>
</evidence>
<dbReference type="EMBL" id="JAENIO010000037">
    <property type="protein sequence ID" value="MBK1834960.1"/>
    <property type="molecule type" value="Genomic_DNA"/>
</dbReference>
<feature type="signal peptide" evidence="1">
    <location>
        <begin position="1"/>
        <end position="28"/>
    </location>
</feature>
<feature type="chain" id="PRO_5036928735" evidence="1">
    <location>
        <begin position="29"/>
        <end position="555"/>
    </location>
</feature>
<feature type="domain" description="Ice-binding protein C-terminal" evidence="2">
    <location>
        <begin position="532"/>
        <end position="555"/>
    </location>
</feature>
<gene>
    <name evidence="3" type="ORF">JIN78_12895</name>
</gene>
<dbReference type="AlphaFoldDB" id="A0A934RVK2"/>
<sequence>MSPLRGKRSLSRFLPTLITPFAMSPVMAQTNWTGTNSSDPTDAGNWSAGVPVPADDGTNTTMFVTDTSVNQPTIASDISSDWDIVVGNDSGFTSVLNQTAGTLATGNNNWMFVGQNGGAGTYNLNGSGNLSAGKLHISSWGGGGGTGEVNVNTSGTLTTYSDAAFSNATLSNPSIMVGENNGNGTLNLLNGTIDASSKVTFGASGNSTGNLNISGGNFDIETELWLGHFGGGNAIQNGGSISTGGWFVLGRNSGSNGNFTLNEGTVNAATGNGHATVGAIGTAQGSLTINGGTFNTGTPGSHAADLIIGESGTGSLTMTGGNANISGGLRIAAAGGSTGTVNLDGGVLAITDGTIETGGTGTLNFNGGTLSLTDTGGALSKIGTGNLTVTGTAGGTSGAISSFTVAAGGLYLADNLETTSLTIAADAILGAADSAAEISGNLHFDSGGLLDLTNGILTLASGSSLTFGGFSLSDILGDDPLTAMAGTYTLIEGDFLLDSTNLENFGEENAFLREDGMKVWFHEGSLGYTVAPIPEPSTLLLGGMSLLALLGWRKR</sequence>
<dbReference type="Proteomes" id="UP000604083">
    <property type="component" value="Unassembled WGS sequence"/>
</dbReference>
<organism evidence="3 4">
    <name type="scientific">Roseibacillus ishigakijimensis</name>
    <dbReference type="NCBI Taxonomy" id="454146"/>
    <lineage>
        <taxon>Bacteria</taxon>
        <taxon>Pseudomonadati</taxon>
        <taxon>Verrucomicrobiota</taxon>
        <taxon>Verrucomicrobiia</taxon>
        <taxon>Verrucomicrobiales</taxon>
        <taxon>Verrucomicrobiaceae</taxon>
        <taxon>Roseibacillus</taxon>
    </lineage>
</organism>
<evidence type="ECO:0000313" key="3">
    <source>
        <dbReference type="EMBL" id="MBK1834960.1"/>
    </source>
</evidence>
<keyword evidence="1" id="KW-0732">Signal</keyword>
<proteinExistence type="predicted"/>
<dbReference type="RefSeq" id="WP_200392394.1">
    <property type="nucleotide sequence ID" value="NZ_JAENIO010000037.1"/>
</dbReference>
<protein>
    <submittedName>
        <fullName evidence="3">PEP-CTERM sorting domain-containing protein</fullName>
    </submittedName>
</protein>
<reference evidence="3" key="1">
    <citation type="submission" date="2021-01" db="EMBL/GenBank/DDBJ databases">
        <title>Modified the classification status of verrucomicrobia.</title>
        <authorList>
            <person name="Feng X."/>
        </authorList>
    </citation>
    <scope>NUCLEOTIDE SEQUENCE</scope>
    <source>
        <strain evidence="3">KCTC 12986</strain>
    </source>
</reference>
<dbReference type="InterPro" id="IPR013424">
    <property type="entry name" value="Ice-binding_C"/>
</dbReference>
<evidence type="ECO:0000313" key="4">
    <source>
        <dbReference type="Proteomes" id="UP000604083"/>
    </source>
</evidence>
<keyword evidence="4" id="KW-1185">Reference proteome</keyword>
<comment type="caution">
    <text evidence="3">The sequence shown here is derived from an EMBL/GenBank/DDBJ whole genome shotgun (WGS) entry which is preliminary data.</text>
</comment>
<evidence type="ECO:0000256" key="1">
    <source>
        <dbReference type="SAM" id="SignalP"/>
    </source>
</evidence>